<accession>A0A4Z1SY20</accession>
<evidence type="ECO:0000313" key="3">
    <source>
        <dbReference type="Proteomes" id="UP000315496"/>
    </source>
</evidence>
<keyword evidence="1" id="KW-0175">Coiled coil</keyword>
<comment type="caution">
    <text evidence="2">The sequence shown here is derived from an EMBL/GenBank/DDBJ whole genome shotgun (WGS) entry which is preliminary data.</text>
</comment>
<name>A0A4Z1SY20_GIAMU</name>
<dbReference type="EMBL" id="VDLU01000001">
    <property type="protein sequence ID" value="TNJ29705.1"/>
    <property type="molecule type" value="Genomic_DNA"/>
</dbReference>
<protein>
    <submittedName>
        <fullName evidence="2">Uncharacterized protein</fullName>
    </submittedName>
</protein>
<feature type="coiled-coil region" evidence="1">
    <location>
        <begin position="91"/>
        <end position="150"/>
    </location>
</feature>
<evidence type="ECO:0000313" key="2">
    <source>
        <dbReference type="EMBL" id="TNJ29705.1"/>
    </source>
</evidence>
<proteinExistence type="predicted"/>
<organism evidence="2 3">
    <name type="scientific">Giardia muris</name>
    <dbReference type="NCBI Taxonomy" id="5742"/>
    <lineage>
        <taxon>Eukaryota</taxon>
        <taxon>Metamonada</taxon>
        <taxon>Diplomonadida</taxon>
        <taxon>Hexamitidae</taxon>
        <taxon>Giardiinae</taxon>
        <taxon>Giardia</taxon>
    </lineage>
</organism>
<sequence>MDDPVSTIRDGYGFPEERIRAAISVVGEDIDMILDYLQEQDEEMASAPASAEPAPFVRGTPELSFRDLSKNPEDIVSGREDLAEKRRRAELEEFQRSRKMERAMREQAQDRIAMEMEARRAEAIEQKRIYEQQREEMKALKSTCNNAKREDILSSAEDVCEVREEKPEKGTIQVKAVWVSSRSYKVISVKITDSAETLFEKLGLTERDFIWIPARCQKLIRQQAATKTIQEVGLTTNAMIHVRV</sequence>
<keyword evidence="3" id="KW-1185">Reference proteome</keyword>
<evidence type="ECO:0000256" key="1">
    <source>
        <dbReference type="SAM" id="Coils"/>
    </source>
</evidence>
<dbReference type="VEuPathDB" id="GiardiaDB:GMRT_16358"/>
<dbReference type="Proteomes" id="UP000315496">
    <property type="component" value="Chromosome 1"/>
</dbReference>
<reference evidence="2 3" key="1">
    <citation type="submission" date="2019-05" db="EMBL/GenBank/DDBJ databases">
        <title>The compact genome of Giardia muris reveals important steps in the evolution of intestinal protozoan parasites.</title>
        <authorList>
            <person name="Xu F."/>
            <person name="Jimenez-Gonzalez A."/>
            <person name="Einarsson E."/>
            <person name="Astvaldsson A."/>
            <person name="Peirasmaki D."/>
            <person name="Eckmann L."/>
            <person name="Andersson J.O."/>
            <person name="Svard S.G."/>
            <person name="Jerlstrom-Hultqvist J."/>
        </authorList>
    </citation>
    <scope>NUCLEOTIDE SEQUENCE [LARGE SCALE GENOMIC DNA]</scope>
    <source>
        <strain evidence="2 3">Roberts-Thomson</strain>
    </source>
</reference>
<dbReference type="AlphaFoldDB" id="A0A4Z1SY20"/>
<gene>
    <name evidence="2" type="ORF">GMRT_16358</name>
</gene>